<name>A0A380FJV9_STAGA</name>
<evidence type="ECO:0000313" key="2">
    <source>
        <dbReference type="Proteomes" id="UP000255277"/>
    </source>
</evidence>
<evidence type="ECO:0000313" key="1">
    <source>
        <dbReference type="EMBL" id="SUM34507.1"/>
    </source>
</evidence>
<dbReference type="Proteomes" id="UP000255277">
    <property type="component" value="Unassembled WGS sequence"/>
</dbReference>
<sequence>MKVKLRHHTLKQIYGNNIPAVKDGHVIKVQAETYWYNDPYTLEYMRKDLKEKLLK</sequence>
<dbReference type="EMBL" id="UHDK01000001">
    <property type="protein sequence ID" value="SUM34507.1"/>
    <property type="molecule type" value="Genomic_DNA"/>
</dbReference>
<proteinExistence type="predicted"/>
<organism evidence="1 2">
    <name type="scientific">Staphylococcus gallinarum</name>
    <dbReference type="NCBI Taxonomy" id="1293"/>
    <lineage>
        <taxon>Bacteria</taxon>
        <taxon>Bacillati</taxon>
        <taxon>Bacillota</taxon>
        <taxon>Bacilli</taxon>
        <taxon>Bacillales</taxon>
        <taxon>Staphylococcaceae</taxon>
        <taxon>Staphylococcus</taxon>
    </lineage>
</organism>
<protein>
    <submittedName>
        <fullName evidence="1">Iron-siderophore ABC transporter periplasmic protein</fullName>
    </submittedName>
</protein>
<reference evidence="1 2" key="1">
    <citation type="submission" date="2018-06" db="EMBL/GenBank/DDBJ databases">
        <authorList>
            <consortium name="Pathogen Informatics"/>
            <person name="Doyle S."/>
        </authorList>
    </citation>
    <scope>NUCLEOTIDE SEQUENCE [LARGE SCALE GENOMIC DNA]</scope>
    <source>
        <strain evidence="1 2">NCTC12195</strain>
    </source>
</reference>
<gene>
    <name evidence="1" type="ORF">NCTC12195_04032</name>
</gene>
<dbReference type="Gene3D" id="3.40.50.1980">
    <property type="entry name" value="Nitrogenase molybdenum iron protein domain"/>
    <property type="match status" value="1"/>
</dbReference>
<accession>A0A380FJV9</accession>
<dbReference type="AlphaFoldDB" id="A0A380FJV9"/>